<dbReference type="InterPro" id="IPR003313">
    <property type="entry name" value="AraC-bd"/>
</dbReference>
<evidence type="ECO:0000313" key="5">
    <source>
        <dbReference type="EMBL" id="WWP23504.1"/>
    </source>
</evidence>
<accession>A0ABD8B163</accession>
<dbReference type="SMART" id="SM00342">
    <property type="entry name" value="HTH_ARAC"/>
    <property type="match status" value="1"/>
</dbReference>
<dbReference type="InterPro" id="IPR050204">
    <property type="entry name" value="AraC_XylS_family_regulators"/>
</dbReference>
<dbReference type="InterPro" id="IPR018060">
    <property type="entry name" value="HTH_AraC"/>
</dbReference>
<keyword evidence="1" id="KW-0805">Transcription regulation</keyword>
<evidence type="ECO:0000259" key="4">
    <source>
        <dbReference type="PROSITE" id="PS01124"/>
    </source>
</evidence>
<dbReference type="Gene3D" id="1.10.10.60">
    <property type="entry name" value="Homeodomain-like"/>
    <property type="match status" value="2"/>
</dbReference>
<dbReference type="Gene3D" id="2.60.120.10">
    <property type="entry name" value="Jelly Rolls"/>
    <property type="match status" value="1"/>
</dbReference>
<sequence length="276" mass="31837">MSILDELSEYITLRMSSYLEQTHDSNWTEYKSHSDYDLWFITAGSVLITIDGIEHMANPGDVVFFYPDMPYTASTTGELCRFVYMHFDFSIAEQKRILGEFQLQGIVLGNLIHEESTLFTSSYQRFKQSSGASASPLYLKASLLLVIAKILELHRQGLYQGEFLKDRKPRKIEGSLEVLQNVFPYVDANLHRAIRVNELADIAGVSEKYFISLFKKILGITPGQYINQIKMNRARDYLYEKKYTIQQIAGFLGYPDPFTFSKAFKKFYNVPPSKFE</sequence>
<dbReference type="SUPFAM" id="SSF46689">
    <property type="entry name" value="Homeodomain-like"/>
    <property type="match status" value="2"/>
</dbReference>
<evidence type="ECO:0000256" key="2">
    <source>
        <dbReference type="ARBA" id="ARBA00023125"/>
    </source>
</evidence>
<organism evidence="5 6">
    <name type="scientific">Paenibacillus amylolyticus</name>
    <dbReference type="NCBI Taxonomy" id="1451"/>
    <lineage>
        <taxon>Bacteria</taxon>
        <taxon>Bacillati</taxon>
        <taxon>Bacillota</taxon>
        <taxon>Bacilli</taxon>
        <taxon>Bacillales</taxon>
        <taxon>Paenibacillaceae</taxon>
        <taxon>Paenibacillus</taxon>
    </lineage>
</organism>
<name>A0ABD8B163_PAEAM</name>
<gene>
    <name evidence="5" type="ORF">V6668_15430</name>
</gene>
<dbReference type="Proteomes" id="UP001364764">
    <property type="component" value="Chromosome"/>
</dbReference>
<dbReference type="PANTHER" id="PTHR46796">
    <property type="entry name" value="HTH-TYPE TRANSCRIPTIONAL ACTIVATOR RHAS-RELATED"/>
    <property type="match status" value="1"/>
</dbReference>
<dbReference type="GeneID" id="93476885"/>
<dbReference type="Pfam" id="PF12833">
    <property type="entry name" value="HTH_18"/>
    <property type="match status" value="1"/>
</dbReference>
<keyword evidence="3" id="KW-0804">Transcription</keyword>
<feature type="domain" description="HTH araC/xylS-type" evidence="4">
    <location>
        <begin position="180"/>
        <end position="276"/>
    </location>
</feature>
<dbReference type="InterPro" id="IPR014710">
    <property type="entry name" value="RmlC-like_jellyroll"/>
</dbReference>
<evidence type="ECO:0000256" key="3">
    <source>
        <dbReference type="ARBA" id="ARBA00023163"/>
    </source>
</evidence>
<dbReference type="InterPro" id="IPR009057">
    <property type="entry name" value="Homeodomain-like_sf"/>
</dbReference>
<dbReference type="SUPFAM" id="SSF51215">
    <property type="entry name" value="Regulatory protein AraC"/>
    <property type="match status" value="1"/>
</dbReference>
<proteinExistence type="predicted"/>
<evidence type="ECO:0000313" key="6">
    <source>
        <dbReference type="Proteomes" id="UP001364764"/>
    </source>
</evidence>
<keyword evidence="2" id="KW-0238">DNA-binding</keyword>
<dbReference type="PROSITE" id="PS01124">
    <property type="entry name" value="HTH_ARAC_FAMILY_2"/>
    <property type="match status" value="1"/>
</dbReference>
<dbReference type="InterPro" id="IPR037923">
    <property type="entry name" value="HTH-like"/>
</dbReference>
<dbReference type="Pfam" id="PF02311">
    <property type="entry name" value="AraC_binding"/>
    <property type="match status" value="1"/>
</dbReference>
<dbReference type="EMBL" id="CP145892">
    <property type="protein sequence ID" value="WWP23504.1"/>
    <property type="molecule type" value="Genomic_DNA"/>
</dbReference>
<protein>
    <submittedName>
        <fullName evidence="5">AraC family transcriptional regulator</fullName>
    </submittedName>
</protein>
<dbReference type="RefSeq" id="WP_338708872.1">
    <property type="nucleotide sequence ID" value="NZ_CP145892.1"/>
</dbReference>
<dbReference type="AlphaFoldDB" id="A0ABD8B163"/>
<evidence type="ECO:0000256" key="1">
    <source>
        <dbReference type="ARBA" id="ARBA00023015"/>
    </source>
</evidence>
<dbReference type="GO" id="GO:0003677">
    <property type="term" value="F:DNA binding"/>
    <property type="evidence" value="ECO:0007669"/>
    <property type="project" value="UniProtKB-KW"/>
</dbReference>
<dbReference type="GO" id="GO:0006355">
    <property type="term" value="P:regulation of DNA-templated transcription"/>
    <property type="evidence" value="ECO:0007669"/>
    <property type="project" value="UniProtKB-ARBA"/>
</dbReference>
<reference evidence="5 6" key="1">
    <citation type="submission" date="2024-02" db="EMBL/GenBank/DDBJ databases">
        <title>Complete sequences of two Paenibacillus sp. strains and one Lysinibacillus strain isolated from the environment on STAA medium highlight biotechnological potential.</title>
        <authorList>
            <person name="Attere S.A."/>
            <person name="Piche L.C."/>
            <person name="Intertaglia L."/>
            <person name="Lami R."/>
            <person name="Charette S.J."/>
            <person name="Vincent A.T."/>
        </authorList>
    </citation>
    <scope>NUCLEOTIDE SEQUENCE [LARGE SCALE GENOMIC DNA]</scope>
    <source>
        <strain evidence="5 6">Y5S-7</strain>
    </source>
</reference>